<dbReference type="UniPathway" id="UPA00109">
    <property type="reaction ID" value="UER00185"/>
</dbReference>
<keyword evidence="10 13" id="KW-0067">ATP-binding</keyword>
<dbReference type="InterPro" id="IPR036043">
    <property type="entry name" value="Phosphoglycerate_kinase_sf"/>
</dbReference>
<comment type="subunit">
    <text evidence="14">Homodimer.</text>
</comment>
<dbReference type="GO" id="GO:0006094">
    <property type="term" value="P:gluconeogenesis"/>
    <property type="evidence" value="ECO:0007669"/>
    <property type="project" value="UniProtKB-UniRule"/>
</dbReference>
<sequence>MDKKTVRDLDVAGKKVLVRVDFNVPLNDKGEITDDTRITASLPTIQYLLEQKAAVILMAHLGRPKGQVKPELSLAPVAKHLGKLLGKKILFAPDCVGEAAQAAASKLKPGHILLLENLRFHKEEEKNDMEFAEKLASLADLYVNDGFGVSHRAHASVEGVTHFLPAAAGFLLEKEIQYVGQAVTNPLHPFVAIIGGAKVSDKIGVISNLLDKVDTLLIGGGMANTFLAAQGYKMGKSLVEEDKLDLAKELLAKAKKNKVNMLLPTDLVMAAAFAPDAEHVTEKVKNLNQAYMALDIGAETSKAYAEALADAKMIVWNGPMGVFEMDAFCKGTEAVAKAVAKSRATSIVGGGDSVAAIEKLGLAKRITHISTGGGASLEYLEGKVLPGVAALDDLRRKMIAGNWKMHKTVSEAVALAEDIVMETNGTLNEVVIFPPFTALETVADAIDGKHVGYGAQDLHWEDKGAFTGAVSGAMIADICAEYVLVGHSERRTIFGENEKIVASKIIAAYRNGLKPMLCVGENLAEREAGKTARKINMQLKSALRVISAEDAENLVVAYEPIWAIGSGKAATPEDALEVCTLIREKIGKIFTPDIARKVRILYGGSVNEKNAASFNLSGIDGVLVGGASLKADTFAAIVRSF</sequence>
<feature type="binding site" evidence="14">
    <location>
        <begin position="402"/>
        <end position="404"/>
    </location>
    <ligand>
        <name>substrate</name>
    </ligand>
</feature>
<dbReference type="InterPro" id="IPR013785">
    <property type="entry name" value="Aldolase_TIM"/>
</dbReference>
<dbReference type="PANTHER" id="PTHR11406:SF23">
    <property type="entry name" value="PHOSPHOGLYCERATE KINASE 1, CHLOROPLASTIC-RELATED"/>
    <property type="match status" value="1"/>
</dbReference>
<dbReference type="PROSITE" id="PS00111">
    <property type="entry name" value="PGLYCERATE_KINASE"/>
    <property type="match status" value="1"/>
</dbReference>
<accession>E8LF28</accession>
<feature type="binding site" evidence="14">
    <location>
        <position position="565"/>
    </location>
    <ligand>
        <name>substrate</name>
    </ligand>
</feature>
<dbReference type="InterPro" id="IPR020861">
    <property type="entry name" value="Triosephosphate_isomerase_AS"/>
</dbReference>
<comment type="catalytic activity">
    <reaction evidence="1 13">
        <text>(2R)-3-phosphoglycerate + ATP = (2R)-3-phospho-glyceroyl phosphate + ADP</text>
        <dbReference type="Rhea" id="RHEA:14801"/>
        <dbReference type="ChEBI" id="CHEBI:30616"/>
        <dbReference type="ChEBI" id="CHEBI:57604"/>
        <dbReference type="ChEBI" id="CHEBI:58272"/>
        <dbReference type="ChEBI" id="CHEBI:456216"/>
        <dbReference type="EC" id="2.7.2.3"/>
    </reaction>
</comment>
<dbReference type="FunFam" id="3.20.20.70:FF:000016">
    <property type="entry name" value="Triosephosphate isomerase"/>
    <property type="match status" value="1"/>
</dbReference>
<evidence type="ECO:0000313" key="16">
    <source>
        <dbReference type="Proteomes" id="UP000004923"/>
    </source>
</evidence>
<dbReference type="GeneID" id="78524871"/>
<evidence type="ECO:0000256" key="1">
    <source>
        <dbReference type="ARBA" id="ARBA00000642"/>
    </source>
</evidence>
<comment type="pathway">
    <text evidence="2 14">Carbohydrate degradation; glycolysis; D-glyceraldehyde 3-phosphate from glycerone phosphate: step 1/1.</text>
</comment>
<dbReference type="UniPathway" id="UPA00138"/>
<evidence type="ECO:0000256" key="10">
    <source>
        <dbReference type="ARBA" id="ARBA00022840"/>
    </source>
</evidence>
<reference evidence="15 16" key="1">
    <citation type="submission" date="2011-01" db="EMBL/GenBank/DDBJ databases">
        <authorList>
            <person name="Weinstock G."/>
            <person name="Sodergren E."/>
            <person name="Clifton S."/>
            <person name="Fulton L."/>
            <person name="Fulton B."/>
            <person name="Courtney L."/>
            <person name="Fronick C."/>
            <person name="Harrison M."/>
            <person name="Strong C."/>
            <person name="Farmer C."/>
            <person name="Delahaunty K."/>
            <person name="Markovic C."/>
            <person name="Hall O."/>
            <person name="Minx P."/>
            <person name="Tomlinson C."/>
            <person name="Mitreva M."/>
            <person name="Hou S."/>
            <person name="Chen J."/>
            <person name="Wollam A."/>
            <person name="Pepin K.H."/>
            <person name="Johnson M."/>
            <person name="Bhonagiri V."/>
            <person name="Zhang X."/>
            <person name="Suruliraj S."/>
            <person name="Warren W."/>
            <person name="Chinwalla A."/>
            <person name="Mardis E.R."/>
            <person name="Wilson R.K."/>
        </authorList>
    </citation>
    <scope>NUCLEOTIDE SEQUENCE [LARGE SCALE GENOMIC DNA]</scope>
    <source>
        <strain evidence="15 16">YIT 12067</strain>
    </source>
</reference>
<feature type="active site" description="Electrophile" evidence="14">
    <location>
        <position position="487"/>
    </location>
</feature>
<comment type="pathway">
    <text evidence="3 13">Carbohydrate degradation; glycolysis; pyruvate from D-glyceraldehyde 3-phosphate: step 2/5.</text>
</comment>
<dbReference type="GO" id="GO:0005829">
    <property type="term" value="C:cytosol"/>
    <property type="evidence" value="ECO:0007669"/>
    <property type="project" value="UniProtKB-ARBA"/>
</dbReference>
<name>E8LF28_9FIRM</name>
<dbReference type="EMBL" id="AEVN01000068">
    <property type="protein sequence ID" value="EFY04562.1"/>
    <property type="molecule type" value="Genomic_DNA"/>
</dbReference>
<feature type="binding site" evidence="14">
    <location>
        <begin position="625"/>
        <end position="626"/>
    </location>
    <ligand>
        <name>substrate</name>
    </ligand>
</feature>
<dbReference type="PROSITE" id="PS51440">
    <property type="entry name" value="TIM_2"/>
    <property type="match status" value="1"/>
</dbReference>
<dbReference type="Gene3D" id="3.20.20.70">
    <property type="entry name" value="Aldolase class I"/>
    <property type="match status" value="1"/>
</dbReference>
<dbReference type="Pfam" id="PF00121">
    <property type="entry name" value="TIM"/>
    <property type="match status" value="1"/>
</dbReference>
<feature type="binding site" evidence="13">
    <location>
        <position position="37"/>
    </location>
    <ligand>
        <name>substrate</name>
    </ligand>
</feature>
<dbReference type="NCBIfam" id="NF010569">
    <property type="entry name" value="PRK13962.1"/>
    <property type="match status" value="1"/>
</dbReference>
<evidence type="ECO:0000256" key="11">
    <source>
        <dbReference type="ARBA" id="ARBA00023152"/>
    </source>
</evidence>
<evidence type="ECO:0000256" key="5">
    <source>
        <dbReference type="ARBA" id="ARBA00011245"/>
    </source>
</evidence>
<dbReference type="SUPFAM" id="SSF51351">
    <property type="entry name" value="Triosephosphate isomerase (TIM)"/>
    <property type="match status" value="1"/>
</dbReference>
<dbReference type="PROSITE" id="PS00171">
    <property type="entry name" value="TIM_1"/>
    <property type="match status" value="1"/>
</dbReference>
<keyword evidence="6 14" id="KW-0312">Gluconeogenesis</keyword>
<gene>
    <name evidence="14 15" type="primary">tpiA</name>
    <name evidence="13" type="synonym">pgk</name>
    <name evidence="15" type="ORF">HMPREF9443_01463</name>
</gene>
<dbReference type="HOGENOM" id="CLU_025427_3_0_9"/>
<dbReference type="OrthoDB" id="9808460at2"/>
<dbReference type="CDD" id="cd00318">
    <property type="entry name" value="Phosphoglycerate_kinase"/>
    <property type="match status" value="1"/>
</dbReference>
<dbReference type="Proteomes" id="UP000004923">
    <property type="component" value="Unassembled WGS sequence"/>
</dbReference>
<dbReference type="GO" id="GO:0005524">
    <property type="term" value="F:ATP binding"/>
    <property type="evidence" value="ECO:0007669"/>
    <property type="project" value="UniProtKB-KW"/>
</dbReference>
<comment type="subunit">
    <text evidence="5 13">Monomer.</text>
</comment>
<evidence type="ECO:0000256" key="13">
    <source>
        <dbReference type="HAMAP-Rule" id="MF_00145"/>
    </source>
</evidence>
<evidence type="ECO:0000256" key="8">
    <source>
        <dbReference type="ARBA" id="ARBA00022741"/>
    </source>
</evidence>
<feature type="binding site" evidence="13">
    <location>
        <begin position="21"/>
        <end position="23"/>
    </location>
    <ligand>
        <name>substrate</name>
    </ligand>
</feature>
<feature type="binding site" evidence="13">
    <location>
        <position position="152"/>
    </location>
    <ligand>
        <name>substrate</name>
    </ligand>
</feature>
<comment type="caution">
    <text evidence="15">The sequence shown here is derived from an EMBL/GenBank/DDBJ whole genome shotgun (WGS) entry which is preliminary data.</text>
</comment>
<dbReference type="InterPro" id="IPR000652">
    <property type="entry name" value="Triosephosphate_isomerase"/>
</dbReference>
<dbReference type="eggNOG" id="COG0126">
    <property type="taxonomic scope" value="Bacteria"/>
</dbReference>
<dbReference type="HAMAP" id="MF_00145">
    <property type="entry name" value="Phosphoglyc_kinase"/>
    <property type="match status" value="1"/>
</dbReference>
<dbReference type="GO" id="GO:0043531">
    <property type="term" value="F:ADP binding"/>
    <property type="evidence" value="ECO:0007669"/>
    <property type="project" value="TreeGrafter"/>
</dbReference>
<evidence type="ECO:0000256" key="3">
    <source>
        <dbReference type="ARBA" id="ARBA00004838"/>
    </source>
</evidence>
<comment type="subcellular location">
    <subcellularLocation>
        <location evidence="13">Cytoplasm</location>
    </subcellularLocation>
</comment>
<dbReference type="NCBIfam" id="TIGR00419">
    <property type="entry name" value="tim"/>
    <property type="match status" value="1"/>
</dbReference>
<feature type="binding site" evidence="13">
    <location>
        <position position="202"/>
    </location>
    <ligand>
        <name>ATP</name>
        <dbReference type="ChEBI" id="CHEBI:30616"/>
    </ligand>
</feature>
<dbReference type="PRINTS" id="PR00477">
    <property type="entry name" value="PHGLYCKINASE"/>
</dbReference>
<evidence type="ECO:0000256" key="9">
    <source>
        <dbReference type="ARBA" id="ARBA00022777"/>
    </source>
</evidence>
<evidence type="ECO:0000256" key="4">
    <source>
        <dbReference type="ARBA" id="ARBA00008982"/>
    </source>
</evidence>
<comment type="similarity">
    <text evidence="4 13">Belongs to the phosphoglycerate kinase family.</text>
</comment>
<dbReference type="FunFam" id="3.40.50.1260:FF:000006">
    <property type="entry name" value="Phosphoglycerate kinase"/>
    <property type="match status" value="1"/>
</dbReference>
<keyword evidence="7 13" id="KW-0808">Transferase</keyword>
<keyword evidence="11 13" id="KW-0324">Glycolysis</keyword>
<feature type="binding site" evidence="14">
    <location>
        <position position="605"/>
    </location>
    <ligand>
        <name>substrate</name>
    </ligand>
</feature>
<dbReference type="GO" id="GO:0004807">
    <property type="term" value="F:triose-phosphate isomerase activity"/>
    <property type="evidence" value="ECO:0007669"/>
    <property type="project" value="UniProtKB-UniRule"/>
</dbReference>
<dbReference type="InterPro" id="IPR015911">
    <property type="entry name" value="Phosphoglycerate_kinase_CS"/>
</dbReference>
<dbReference type="GO" id="GO:0006096">
    <property type="term" value="P:glycolytic process"/>
    <property type="evidence" value="ECO:0007669"/>
    <property type="project" value="UniProtKB-UniRule"/>
</dbReference>
<comment type="catalytic activity">
    <reaction evidence="14">
        <text>D-glyceraldehyde 3-phosphate = dihydroxyacetone phosphate</text>
        <dbReference type="Rhea" id="RHEA:18585"/>
        <dbReference type="ChEBI" id="CHEBI:57642"/>
        <dbReference type="ChEBI" id="CHEBI:59776"/>
        <dbReference type="EC" id="5.3.1.1"/>
    </reaction>
</comment>
<evidence type="ECO:0000256" key="12">
    <source>
        <dbReference type="ARBA" id="ARBA00023235"/>
    </source>
</evidence>
<dbReference type="EC" id="5.3.1.1" evidence="14"/>
<dbReference type="GO" id="GO:0004618">
    <property type="term" value="F:phosphoglycerate kinase activity"/>
    <property type="evidence" value="ECO:0007669"/>
    <property type="project" value="UniProtKB-UniRule"/>
</dbReference>
<keyword evidence="8 13" id="KW-0547">Nucleotide-binding</keyword>
<keyword evidence="9 13" id="KW-0418">Kinase</keyword>
<comment type="function">
    <text evidence="14">Involved in the gluconeogenesis. Catalyzes stereospecifically the conversion of dihydroxyacetone phosphate (DHAP) to D-glyceraldehyde-3-phosphate (G3P).</text>
</comment>
<protein>
    <recommendedName>
        <fullName evidence="13 14">Multifunctional fusion protein</fullName>
    </recommendedName>
    <domain>
        <recommendedName>
            <fullName evidence="14">Triosephosphate isomerase</fullName>
            <shortName evidence="14">TIM</shortName>
            <shortName evidence="14">TPI</shortName>
            <ecNumber evidence="14">5.3.1.1</ecNumber>
        </recommendedName>
        <alternativeName>
            <fullName evidence="14">Triose-phosphate isomerase</fullName>
        </alternativeName>
    </domain>
    <domain>
        <recommendedName>
            <fullName evidence="13">Phosphoglycerate kinase</fullName>
            <ecNumber evidence="13">2.7.2.3</ecNumber>
        </recommendedName>
    </domain>
</protein>
<evidence type="ECO:0000256" key="2">
    <source>
        <dbReference type="ARBA" id="ARBA00004680"/>
    </source>
</evidence>
<dbReference type="SUPFAM" id="SSF53748">
    <property type="entry name" value="Phosphoglycerate kinase"/>
    <property type="match status" value="1"/>
</dbReference>
<dbReference type="InterPro" id="IPR015824">
    <property type="entry name" value="Phosphoglycerate_kinase_N"/>
</dbReference>
<evidence type="ECO:0000256" key="6">
    <source>
        <dbReference type="ARBA" id="ARBA00022432"/>
    </source>
</evidence>
<feature type="binding site" evidence="13">
    <location>
        <begin position="350"/>
        <end position="353"/>
    </location>
    <ligand>
        <name>ATP</name>
        <dbReference type="ChEBI" id="CHEBI:30616"/>
    </ligand>
</feature>
<dbReference type="HAMAP" id="MF_00147_B">
    <property type="entry name" value="TIM_B"/>
    <property type="match status" value="1"/>
</dbReference>
<feature type="binding site" evidence="13">
    <location>
        <position position="324"/>
    </location>
    <ligand>
        <name>ATP</name>
        <dbReference type="ChEBI" id="CHEBI:30616"/>
    </ligand>
</feature>
<feature type="binding site" evidence="13">
    <location>
        <position position="119"/>
    </location>
    <ligand>
        <name>substrate</name>
    </ligand>
</feature>
<organism evidence="15 16">
    <name type="scientific">Phascolarctobacterium succinatutens YIT 12067</name>
    <dbReference type="NCBI Taxonomy" id="626939"/>
    <lineage>
        <taxon>Bacteria</taxon>
        <taxon>Bacillati</taxon>
        <taxon>Bacillota</taxon>
        <taxon>Negativicutes</taxon>
        <taxon>Acidaminococcales</taxon>
        <taxon>Acidaminococcaceae</taxon>
        <taxon>Phascolarctobacterium</taxon>
    </lineage>
</organism>
<proteinExistence type="inferred from homology"/>
<dbReference type="InterPro" id="IPR001576">
    <property type="entry name" value="Phosphoglycerate_kinase"/>
</dbReference>
<dbReference type="Pfam" id="PF00162">
    <property type="entry name" value="PGK"/>
    <property type="match status" value="1"/>
</dbReference>
<dbReference type="EC" id="2.7.2.3" evidence="13"/>
<dbReference type="RefSeq" id="WP_009145821.1">
    <property type="nucleotide sequence ID" value="NZ_GL830903.1"/>
</dbReference>
<dbReference type="CDD" id="cd00311">
    <property type="entry name" value="TIM"/>
    <property type="match status" value="1"/>
</dbReference>
<evidence type="ECO:0000313" key="15">
    <source>
        <dbReference type="EMBL" id="EFY04562.1"/>
    </source>
</evidence>
<comment type="similarity">
    <text evidence="14">Belongs to the triosephosphate isomerase family.</text>
</comment>
<dbReference type="FunFam" id="3.40.50.1260:FF:000003">
    <property type="entry name" value="Phosphoglycerate kinase"/>
    <property type="match status" value="1"/>
</dbReference>
<comment type="pathway">
    <text evidence="14">Carbohydrate biosynthesis; gluconeogenesis.</text>
</comment>
<feature type="binding site" evidence="13">
    <location>
        <begin position="60"/>
        <end position="63"/>
    </location>
    <ligand>
        <name>substrate</name>
    </ligand>
</feature>
<dbReference type="Gene3D" id="3.40.50.1260">
    <property type="entry name" value="Phosphoglycerate kinase, N-terminal domain"/>
    <property type="match status" value="2"/>
</dbReference>
<keyword evidence="12 14" id="KW-0413">Isomerase</keyword>
<comment type="caution">
    <text evidence="13">Lacks conserved residue(s) required for the propagation of feature annotation.</text>
</comment>
<evidence type="ECO:0000256" key="14">
    <source>
        <dbReference type="HAMAP-Rule" id="MF_00147"/>
    </source>
</evidence>
<dbReference type="InterPro" id="IPR035990">
    <property type="entry name" value="TIM_sf"/>
</dbReference>
<evidence type="ECO:0000256" key="7">
    <source>
        <dbReference type="ARBA" id="ARBA00022679"/>
    </source>
</evidence>
<keyword evidence="13" id="KW-0963">Cytoplasm</keyword>
<feature type="active site" description="Proton acceptor" evidence="14">
    <location>
        <position position="559"/>
    </location>
</feature>
<dbReference type="PANTHER" id="PTHR11406">
    <property type="entry name" value="PHOSPHOGLYCERATE KINASE"/>
    <property type="match status" value="1"/>
</dbReference>
<dbReference type="AlphaFoldDB" id="E8LF28"/>
<keyword evidence="16" id="KW-1185">Reference proteome</keyword>
<dbReference type="InterPro" id="IPR022896">
    <property type="entry name" value="TrioseP_Isoase_bac/euk"/>
</dbReference>